<reference evidence="8" key="1">
    <citation type="journal article" date="2019" name="Int. J. Syst. Evol. Microbiol.">
        <title>The Global Catalogue of Microorganisms (GCM) 10K type strain sequencing project: providing services to taxonomists for standard genome sequencing and annotation.</title>
        <authorList>
            <consortium name="The Broad Institute Genomics Platform"/>
            <consortium name="The Broad Institute Genome Sequencing Center for Infectious Disease"/>
            <person name="Wu L."/>
            <person name="Ma J."/>
        </authorList>
    </citation>
    <scope>NUCLEOTIDE SEQUENCE [LARGE SCALE GENOMIC DNA]</scope>
    <source>
        <strain evidence="8">JCM 16548</strain>
    </source>
</reference>
<feature type="binding site" evidence="3">
    <location>
        <position position="350"/>
    </location>
    <ligand>
        <name>CTP</name>
        <dbReference type="ChEBI" id="CHEBI:37563"/>
    </ligand>
</feature>
<dbReference type="EC" id="4.1.1.36" evidence="3"/>
<dbReference type="Gene3D" id="3.40.50.1950">
    <property type="entry name" value="Flavin prenyltransferase-like"/>
    <property type="match status" value="1"/>
</dbReference>
<dbReference type="SUPFAM" id="SSF52507">
    <property type="entry name" value="Homo-oligomeric flavin-containing Cys decarboxylases, HFCD"/>
    <property type="match status" value="1"/>
</dbReference>
<keyword evidence="3 4" id="KW-0436">Ligase</keyword>
<keyword evidence="3" id="KW-0511">Multifunctional enzyme</keyword>
<keyword evidence="8" id="KW-1185">Reference proteome</keyword>
<dbReference type="SUPFAM" id="SSF102645">
    <property type="entry name" value="CoaB-like"/>
    <property type="match status" value="1"/>
</dbReference>
<protein>
    <recommendedName>
        <fullName evidence="3">Coenzyme A biosynthesis bifunctional protein CoaBC</fullName>
    </recommendedName>
    <alternativeName>
        <fullName evidence="3">DNA/pantothenate metabolism flavoprotein</fullName>
    </alternativeName>
    <alternativeName>
        <fullName evidence="3">Phosphopantothenoylcysteine synthetase/decarboxylase</fullName>
        <shortName evidence="3">PPCS-PPCDC</shortName>
    </alternativeName>
    <domain>
        <recommendedName>
            <fullName evidence="3">Phosphopantothenoylcysteine decarboxylase</fullName>
            <shortName evidence="3">PPC decarboxylase</shortName>
            <shortName evidence="3">PPC-DC</shortName>
            <ecNumber evidence="3">4.1.1.36</ecNumber>
        </recommendedName>
        <alternativeName>
            <fullName evidence="3">CoaC</fullName>
        </alternativeName>
    </domain>
    <domain>
        <recommendedName>
            <fullName evidence="3">Phosphopantothenate--cysteine ligase</fullName>
            <ecNumber evidence="3">6.3.2.5</ecNumber>
        </recommendedName>
        <alternativeName>
            <fullName evidence="3">CoaB</fullName>
        </alternativeName>
        <alternativeName>
            <fullName evidence="3">Phosphopantothenoylcysteine synthetase</fullName>
            <shortName evidence="3">PPC synthetase</shortName>
            <shortName evidence="3">PPC-S</shortName>
        </alternativeName>
    </domain>
</protein>
<organism evidence="7 8">
    <name type="scientific">Microlunatus aurantiacus</name>
    <dbReference type="NCBI Taxonomy" id="446786"/>
    <lineage>
        <taxon>Bacteria</taxon>
        <taxon>Bacillati</taxon>
        <taxon>Actinomycetota</taxon>
        <taxon>Actinomycetes</taxon>
        <taxon>Propionibacteriales</taxon>
        <taxon>Propionibacteriaceae</taxon>
        <taxon>Microlunatus</taxon>
    </lineage>
</organism>
<dbReference type="InterPro" id="IPR035929">
    <property type="entry name" value="CoaB-like_sf"/>
</dbReference>
<feature type="domain" description="Flavoprotein" evidence="5">
    <location>
        <begin position="3"/>
        <end position="163"/>
    </location>
</feature>
<comment type="function">
    <text evidence="3">Catalyzes two sequential steps in the biosynthesis of coenzyme A. In the first step cysteine is conjugated to 4'-phosphopantothenate to form 4-phosphopantothenoylcysteine. In the second step the latter compound is decarboxylated to form 4'-phosphopantotheine.</text>
</comment>
<gene>
    <name evidence="3 7" type="primary">coaBC</name>
    <name evidence="7" type="ORF">GCM10022204_39800</name>
</gene>
<proteinExistence type="inferred from homology"/>
<dbReference type="HAMAP" id="MF_02225">
    <property type="entry name" value="CoaBC"/>
    <property type="match status" value="1"/>
</dbReference>
<dbReference type="Pfam" id="PF04127">
    <property type="entry name" value="DFP"/>
    <property type="match status" value="1"/>
</dbReference>
<dbReference type="InterPro" id="IPR005252">
    <property type="entry name" value="CoaBC"/>
</dbReference>
<comment type="function">
    <text evidence="4">Catalyzes two steps in the biosynthesis of coenzyme A. In the first step cysteine is conjugated to 4'-phosphopantothenate to form 4-phosphopantothenoylcysteine, in the latter compound is decarboxylated to form 4'-phosphopantotheine.</text>
</comment>
<comment type="similarity">
    <text evidence="3 4">In the N-terminal section; belongs to the HFCD (homo-oligomeric flavin containing Cys decarboxylase) superfamily.</text>
</comment>
<evidence type="ECO:0000313" key="8">
    <source>
        <dbReference type="Proteomes" id="UP001500051"/>
    </source>
</evidence>
<dbReference type="PANTHER" id="PTHR14359:SF6">
    <property type="entry name" value="PHOSPHOPANTOTHENOYLCYSTEINE DECARBOXYLASE"/>
    <property type="match status" value="1"/>
</dbReference>
<keyword evidence="3" id="KW-0460">Magnesium</keyword>
<name>A0ABP7E9K0_9ACTN</name>
<feature type="binding site" evidence="3">
    <location>
        <position position="291"/>
    </location>
    <ligand>
        <name>CTP</name>
        <dbReference type="ChEBI" id="CHEBI:37563"/>
    </ligand>
</feature>
<comment type="cofactor">
    <cofactor evidence="3">
        <name>FMN</name>
        <dbReference type="ChEBI" id="CHEBI:58210"/>
    </cofactor>
    <text evidence="3">Binds 1 FMN per subunit.</text>
</comment>
<evidence type="ECO:0000256" key="1">
    <source>
        <dbReference type="ARBA" id="ARBA00022793"/>
    </source>
</evidence>
<comment type="catalytic activity">
    <reaction evidence="3 4">
        <text>N-[(R)-4-phosphopantothenoyl]-L-cysteine + H(+) = (R)-4'-phosphopantetheine + CO2</text>
        <dbReference type="Rhea" id="RHEA:16793"/>
        <dbReference type="ChEBI" id="CHEBI:15378"/>
        <dbReference type="ChEBI" id="CHEBI:16526"/>
        <dbReference type="ChEBI" id="CHEBI:59458"/>
        <dbReference type="ChEBI" id="CHEBI:61723"/>
        <dbReference type="EC" id="4.1.1.36"/>
    </reaction>
</comment>
<dbReference type="Proteomes" id="UP001500051">
    <property type="component" value="Unassembled WGS sequence"/>
</dbReference>
<feature type="binding site" evidence="3">
    <location>
        <position position="281"/>
    </location>
    <ligand>
        <name>CTP</name>
        <dbReference type="ChEBI" id="CHEBI:37563"/>
    </ligand>
</feature>
<dbReference type="GO" id="GO:0016874">
    <property type="term" value="F:ligase activity"/>
    <property type="evidence" value="ECO:0007669"/>
    <property type="project" value="UniProtKB-KW"/>
</dbReference>
<feature type="binding site" evidence="3">
    <location>
        <position position="328"/>
    </location>
    <ligand>
        <name>CTP</name>
        <dbReference type="ChEBI" id="CHEBI:37563"/>
    </ligand>
</feature>
<comment type="similarity">
    <text evidence="3 4">In the C-terminal section; belongs to the PPC synthetase family.</text>
</comment>
<dbReference type="Gene3D" id="3.40.50.10300">
    <property type="entry name" value="CoaB-like"/>
    <property type="match status" value="1"/>
</dbReference>
<keyword evidence="3 4" id="KW-0288">FMN</keyword>
<evidence type="ECO:0000256" key="2">
    <source>
        <dbReference type="ARBA" id="ARBA00023239"/>
    </source>
</evidence>
<feature type="binding site" evidence="3">
    <location>
        <position position="346"/>
    </location>
    <ligand>
        <name>CTP</name>
        <dbReference type="ChEBI" id="CHEBI:37563"/>
    </ligand>
</feature>
<evidence type="ECO:0000259" key="5">
    <source>
        <dbReference type="Pfam" id="PF02441"/>
    </source>
</evidence>
<dbReference type="EMBL" id="BAAAYX010000020">
    <property type="protein sequence ID" value="GAA3716184.1"/>
    <property type="molecule type" value="Genomic_DNA"/>
</dbReference>
<keyword evidence="1 3" id="KW-0210">Decarboxylase</keyword>
<feature type="region of interest" description="Phosphopantothenoylcysteine decarboxylase" evidence="3">
    <location>
        <begin position="1"/>
        <end position="192"/>
    </location>
</feature>
<evidence type="ECO:0000256" key="3">
    <source>
        <dbReference type="HAMAP-Rule" id="MF_02225"/>
    </source>
</evidence>
<comment type="cofactor">
    <cofactor evidence="3">
        <name>Mg(2+)</name>
        <dbReference type="ChEBI" id="CHEBI:18420"/>
    </cofactor>
</comment>
<comment type="catalytic activity">
    <reaction evidence="3 4">
        <text>(R)-4'-phosphopantothenate + L-cysteine + CTP = N-[(R)-4-phosphopantothenoyl]-L-cysteine + CMP + diphosphate + H(+)</text>
        <dbReference type="Rhea" id="RHEA:19397"/>
        <dbReference type="ChEBI" id="CHEBI:10986"/>
        <dbReference type="ChEBI" id="CHEBI:15378"/>
        <dbReference type="ChEBI" id="CHEBI:33019"/>
        <dbReference type="ChEBI" id="CHEBI:35235"/>
        <dbReference type="ChEBI" id="CHEBI:37563"/>
        <dbReference type="ChEBI" id="CHEBI:59458"/>
        <dbReference type="ChEBI" id="CHEBI:60377"/>
        <dbReference type="EC" id="6.3.2.5"/>
    </reaction>
</comment>
<dbReference type="PANTHER" id="PTHR14359">
    <property type="entry name" value="HOMO-OLIGOMERIC FLAVIN CONTAINING CYS DECARBOXYLASE FAMILY"/>
    <property type="match status" value="1"/>
</dbReference>
<dbReference type="NCBIfam" id="TIGR00521">
    <property type="entry name" value="coaBC_dfp"/>
    <property type="match status" value="1"/>
</dbReference>
<dbReference type="InterPro" id="IPR003382">
    <property type="entry name" value="Flavoprotein"/>
</dbReference>
<dbReference type="InterPro" id="IPR036551">
    <property type="entry name" value="Flavin_trans-like"/>
</dbReference>
<feature type="region of interest" description="Phosphopantothenate--cysteine ligase" evidence="3">
    <location>
        <begin position="193"/>
        <end position="407"/>
    </location>
</feature>
<feature type="domain" description="DNA/pantothenate metabolism flavoprotein C-terminal" evidence="6">
    <location>
        <begin position="188"/>
        <end position="398"/>
    </location>
</feature>
<keyword evidence="3 4" id="KW-0285">Flavoprotein</keyword>
<comment type="pathway">
    <text evidence="3 4">Cofactor biosynthesis; coenzyme A biosynthesis; CoA from (R)-pantothenate: step 3/5.</text>
</comment>
<evidence type="ECO:0000259" key="6">
    <source>
        <dbReference type="Pfam" id="PF04127"/>
    </source>
</evidence>
<keyword evidence="3" id="KW-0479">Metal-binding</keyword>
<comment type="caution">
    <text evidence="7">The sequence shown here is derived from an EMBL/GenBank/DDBJ whole genome shotgun (WGS) entry which is preliminary data.</text>
</comment>
<evidence type="ECO:0000313" key="7">
    <source>
        <dbReference type="EMBL" id="GAA3716184.1"/>
    </source>
</evidence>
<keyword evidence="2 3" id="KW-0456">Lyase</keyword>
<dbReference type="InterPro" id="IPR007085">
    <property type="entry name" value="DNA/pantothenate-metab_flavo_C"/>
</dbReference>
<dbReference type="Pfam" id="PF02441">
    <property type="entry name" value="Flavoprotein"/>
    <property type="match status" value="1"/>
</dbReference>
<dbReference type="RefSeq" id="WP_344814202.1">
    <property type="nucleotide sequence ID" value="NZ_BAAAYX010000020.1"/>
</dbReference>
<sequence>MSRVILGVAGGIAAYKACELLRRLQADGHDVTVIPTAAALEFVGAATWSALSGKPVHTSVFDDVHQVPHVRLGQQADLVVVAPATADLLARAASGRADDLLASTLLTAHCPVVFAPAMHTEMWLHAATRANVATLRSRGCVVIDPDSGRLTGPDSGPGRLPDPAELAAVAAAVLSDPSIAPRAAAQDLAGLRVVVSAGGTREHLDPVRFLGNRSSGLMGWALARAAVLRGAEVDLVAANVTLPAPPGTTVHPVTSTADLAAAMAERTASADLVVMAAAPADFTPTARSDTKIKKAGDGGLHIDLVQTTDVLAALVRHRSDPRQVLIGFAAETPTADSPLLELGRAKLARKGCDVLVLNEVGEHKAFGRPDNEIVLLTAEGADGPHTGSKDLLAHLIWDTGLAQRSHR</sequence>
<comment type="caution">
    <text evidence="3">Lacks conserved residue(s) required for the propagation of feature annotation.</text>
</comment>
<evidence type="ECO:0000256" key="4">
    <source>
        <dbReference type="RuleBase" id="RU364078"/>
    </source>
</evidence>
<accession>A0ABP7E9K0</accession>
<dbReference type="EC" id="6.3.2.5" evidence="3"/>
<comment type="pathway">
    <text evidence="3 4">Cofactor biosynthesis; coenzyme A biosynthesis; CoA from (R)-pantothenate: step 2/5.</text>
</comment>